<sequence>MPITKAGQQVATQAQPPPVDNEIVPCMWEWVMGEWVCAWVSMHSLWVHDCEDGPCASMDDLVESALQEIALEGRDGCSAGRIWSLLNSRLPISNIQQLSDGVKQLVWVGLLHRWPADILLYTPATQPGPSRYECPRCSCRCCAPLLDFLLVSCSVVPPGKKGGKPRKKPEPVETVKDYKDPSAAPTYQQAEAQQLFITAVAHQAVVSSLSALACLDLVYDEVEEPARQGVGGVCMHMHEAVLSRRTEGCSPRVSDHTRRAAVYTYTSAATRPLGHCPKAMRWLLCELATSSAAVSGAAGTSGASSCQQHTHDGCIACSSGARPTLACQSTNQLSNKGQLAALAQPCCSRPLSSQRVMQYGAMSLGCTMRSTAAFKSIRALEAVGRARSVGVLQAQLASQMDITNSNFFYVVKQMEARGLVVRTPVMVNYSRGQSHMVTTNVLHLKQYAPPVRLGPYQVFKVVDTDGSHAALDADTADDMRLVRLVTERIAATEDKVVLEGELKVVLGFTGKRGHRTWRRLKLKMVKDGYIGVHVADMNGKAVVCLKLLKEVKATPLEGEEEEEEQGVAADPGESVQHPSWPPRSSTRPGGLELQTECINMCQFAS</sequence>
<evidence type="ECO:0000259" key="7">
    <source>
        <dbReference type="Pfam" id="PF04182"/>
    </source>
</evidence>
<evidence type="ECO:0000313" key="11">
    <source>
        <dbReference type="Proteomes" id="UP000485058"/>
    </source>
</evidence>
<dbReference type="Pfam" id="PF24538">
    <property type="entry name" value="DUF7599"/>
    <property type="match status" value="1"/>
</dbReference>
<feature type="region of interest" description="Disordered" evidence="6">
    <location>
        <begin position="556"/>
        <end position="591"/>
    </location>
</feature>
<evidence type="ECO:0000259" key="9">
    <source>
        <dbReference type="Pfam" id="PF24538"/>
    </source>
</evidence>
<keyword evidence="3" id="KW-0238">DNA-binding</keyword>
<dbReference type="GO" id="GO:0042791">
    <property type="term" value="P:5S class rRNA transcription by RNA polymerase III"/>
    <property type="evidence" value="ECO:0007669"/>
    <property type="project" value="TreeGrafter"/>
</dbReference>
<evidence type="ECO:0000256" key="5">
    <source>
        <dbReference type="ARBA" id="ARBA00023242"/>
    </source>
</evidence>
<feature type="region of interest" description="Disordered" evidence="6">
    <location>
        <begin position="158"/>
        <end position="183"/>
    </location>
</feature>
<dbReference type="InterPro" id="IPR007309">
    <property type="entry name" value="TFIIIC_Bblock-bd"/>
</dbReference>
<keyword evidence="5" id="KW-0539">Nucleus</keyword>
<evidence type="ECO:0000259" key="8">
    <source>
        <dbReference type="Pfam" id="PF23704"/>
    </source>
</evidence>
<dbReference type="EMBL" id="BLLF01000001">
    <property type="protein sequence ID" value="GFH05526.1"/>
    <property type="molecule type" value="Genomic_DNA"/>
</dbReference>
<dbReference type="Gene3D" id="1.10.10.10">
    <property type="entry name" value="Winged helix-like DNA-binding domain superfamily/Winged helix DNA-binding domain"/>
    <property type="match status" value="1"/>
</dbReference>
<proteinExistence type="predicted"/>
<evidence type="ECO:0000256" key="4">
    <source>
        <dbReference type="ARBA" id="ARBA00023163"/>
    </source>
</evidence>
<dbReference type="GO" id="GO:0000127">
    <property type="term" value="C:transcription factor TFIIIC complex"/>
    <property type="evidence" value="ECO:0007669"/>
    <property type="project" value="InterPro"/>
</dbReference>
<gene>
    <name evidence="10" type="ORF">HaLaN_00003</name>
</gene>
<reference evidence="10 11" key="1">
    <citation type="submission" date="2020-02" db="EMBL/GenBank/DDBJ databases">
        <title>Draft genome sequence of Haematococcus lacustris strain NIES-144.</title>
        <authorList>
            <person name="Morimoto D."/>
            <person name="Nakagawa S."/>
            <person name="Yoshida T."/>
            <person name="Sawayama S."/>
        </authorList>
    </citation>
    <scope>NUCLEOTIDE SEQUENCE [LARGE SCALE GENOMIC DNA]</scope>
    <source>
        <strain evidence="10 11">NIES-144</strain>
    </source>
</reference>
<dbReference type="InterPro" id="IPR036388">
    <property type="entry name" value="WH-like_DNA-bd_sf"/>
</dbReference>
<evidence type="ECO:0000313" key="10">
    <source>
        <dbReference type="EMBL" id="GFH05526.1"/>
    </source>
</evidence>
<dbReference type="PANTHER" id="PTHR15180">
    <property type="entry name" value="GENERAL TRANSCRIPTION FACTOR 3C POLYPEPTIDE 1"/>
    <property type="match status" value="1"/>
</dbReference>
<protein>
    <submittedName>
        <fullName evidence="10">B-block_TFIIIC domain-containing protein</fullName>
    </submittedName>
</protein>
<dbReference type="InterPro" id="IPR056020">
    <property type="entry name" value="DUF7599"/>
</dbReference>
<dbReference type="GO" id="GO:0003677">
    <property type="term" value="F:DNA binding"/>
    <property type="evidence" value="ECO:0007669"/>
    <property type="project" value="UniProtKB-KW"/>
</dbReference>
<keyword evidence="2" id="KW-0597">Phosphoprotein</keyword>
<comment type="caution">
    <text evidence="10">The sequence shown here is derived from an EMBL/GenBank/DDBJ whole genome shotgun (WGS) entry which is preliminary data.</text>
</comment>
<dbReference type="PANTHER" id="PTHR15180:SF1">
    <property type="entry name" value="GENERAL TRANSCRIPTION FACTOR 3C POLYPEPTIDE 1"/>
    <property type="match status" value="1"/>
</dbReference>
<dbReference type="InterPro" id="IPR044210">
    <property type="entry name" value="Tfc3-like"/>
</dbReference>
<dbReference type="GO" id="GO:0006384">
    <property type="term" value="P:transcription initiation at RNA polymerase III promoter"/>
    <property type="evidence" value="ECO:0007669"/>
    <property type="project" value="InterPro"/>
</dbReference>
<feature type="compositionally biased region" description="Basic and acidic residues" evidence="6">
    <location>
        <begin position="168"/>
        <end position="180"/>
    </location>
</feature>
<dbReference type="GO" id="GO:0005634">
    <property type="term" value="C:nucleus"/>
    <property type="evidence" value="ECO:0007669"/>
    <property type="project" value="UniProtKB-SubCell"/>
</dbReference>
<evidence type="ECO:0000256" key="1">
    <source>
        <dbReference type="ARBA" id="ARBA00004123"/>
    </source>
</evidence>
<dbReference type="InterPro" id="IPR056428">
    <property type="entry name" value="WH_GTF3C1"/>
</dbReference>
<keyword evidence="11" id="KW-1185">Reference proteome</keyword>
<dbReference type="AlphaFoldDB" id="A0A699YEM0"/>
<accession>A0A699YEM0</accession>
<evidence type="ECO:0000256" key="3">
    <source>
        <dbReference type="ARBA" id="ARBA00023125"/>
    </source>
</evidence>
<dbReference type="Pfam" id="PF23704">
    <property type="entry name" value="WHD_GTF3C1_N"/>
    <property type="match status" value="1"/>
</dbReference>
<keyword evidence="4" id="KW-0804">Transcription</keyword>
<organism evidence="10 11">
    <name type="scientific">Haematococcus lacustris</name>
    <name type="common">Green alga</name>
    <name type="synonym">Haematococcus pluvialis</name>
    <dbReference type="NCBI Taxonomy" id="44745"/>
    <lineage>
        <taxon>Eukaryota</taxon>
        <taxon>Viridiplantae</taxon>
        <taxon>Chlorophyta</taxon>
        <taxon>core chlorophytes</taxon>
        <taxon>Chlorophyceae</taxon>
        <taxon>CS clade</taxon>
        <taxon>Chlamydomonadales</taxon>
        <taxon>Haematococcaceae</taxon>
        <taxon>Haematococcus</taxon>
    </lineage>
</organism>
<feature type="domain" description="General transcription factor 3C polypeptide 1 winged-helix" evidence="8">
    <location>
        <begin position="58"/>
        <end position="113"/>
    </location>
</feature>
<evidence type="ECO:0000256" key="6">
    <source>
        <dbReference type="SAM" id="MobiDB-lite"/>
    </source>
</evidence>
<dbReference type="Proteomes" id="UP000485058">
    <property type="component" value="Unassembled WGS sequence"/>
</dbReference>
<comment type="subcellular location">
    <subcellularLocation>
        <location evidence="1">Nucleus</location>
    </subcellularLocation>
</comment>
<dbReference type="Pfam" id="PF04182">
    <property type="entry name" value="B-block_TFIIIC"/>
    <property type="match status" value="1"/>
</dbReference>
<feature type="domain" description="DUF7599" evidence="9">
    <location>
        <begin position="477"/>
        <end position="554"/>
    </location>
</feature>
<name>A0A699YEM0_HAELA</name>
<evidence type="ECO:0000256" key="2">
    <source>
        <dbReference type="ARBA" id="ARBA00022553"/>
    </source>
</evidence>
<feature type="domain" description="B-block binding subunit of TFIIIC" evidence="7">
    <location>
        <begin position="377"/>
        <end position="448"/>
    </location>
</feature>